<keyword evidence="2" id="KW-1185">Reference proteome</keyword>
<evidence type="ECO:0000313" key="1">
    <source>
        <dbReference type="EMBL" id="QPB44345.1"/>
    </source>
</evidence>
<organism evidence="1 2">
    <name type="scientific">Medusavirus stheno T3</name>
    <dbReference type="NCBI Taxonomy" id="3069717"/>
    <lineage>
        <taxon>Viruses</taxon>
        <taxon>Varidnaviria</taxon>
        <taxon>Bamfordvirae</taxon>
        <taxon>Nucleocytoviricota</taxon>
        <taxon>Megaviricetes</taxon>
        <taxon>Mamonoviridae</taxon>
        <taxon>Medusavirus</taxon>
        <taxon>Medusavirus sthenus</taxon>
    </lineage>
</organism>
<evidence type="ECO:0000313" key="2">
    <source>
        <dbReference type="Proteomes" id="UP001162098"/>
    </source>
</evidence>
<proteinExistence type="predicted"/>
<dbReference type="Proteomes" id="UP001162098">
    <property type="component" value="Segment"/>
</dbReference>
<protein>
    <submittedName>
        <fullName evidence="1">Uncharacterized protein</fullName>
    </submittedName>
</protein>
<name>A0A7S7YEL8_9VIRU</name>
<sequence>MFAQLYEALFRAGEEPPKKTLDPRKHLTALPEDLACEVIDVDWRKIV</sequence>
<accession>A0A7S7YEL8</accession>
<dbReference type="EMBL" id="MW018138">
    <property type="protein sequence ID" value="QPB44345.1"/>
    <property type="molecule type" value="Genomic_DNA"/>
</dbReference>
<dbReference type="KEGG" id="vg:80543541"/>
<reference evidence="1 2" key="1">
    <citation type="submission" date="2020-09" db="EMBL/GenBank/DDBJ databases">
        <authorList>
            <person name="Zhang R."/>
            <person name="Garcia K."/>
            <person name="Ogata H."/>
        </authorList>
    </citation>
    <scope>NUCLEOTIDE SEQUENCE [LARGE SCALE GENOMIC DNA]</scope>
    <source>
        <strain evidence="2">stheno</strain>
    </source>
</reference>